<keyword evidence="8" id="KW-1185">Reference proteome</keyword>
<keyword evidence="6" id="KW-0732">Signal</keyword>
<evidence type="ECO:0000256" key="2">
    <source>
        <dbReference type="ARBA" id="ARBA00009865"/>
    </source>
</evidence>
<reference evidence="7 8" key="1">
    <citation type="submission" date="2020-09" db="EMBL/GenBank/DDBJ databases">
        <authorList>
            <person name="Kim M.K."/>
        </authorList>
    </citation>
    <scope>NUCLEOTIDE SEQUENCE [LARGE SCALE GENOMIC DNA]</scope>
    <source>
        <strain evidence="7 8">BT189</strain>
    </source>
</reference>
<dbReference type="Pfam" id="PF04616">
    <property type="entry name" value="Glyco_hydro_43"/>
    <property type="match status" value="1"/>
</dbReference>
<dbReference type="InterPro" id="IPR023296">
    <property type="entry name" value="Glyco_hydro_beta-prop_sf"/>
</dbReference>
<comment type="similarity">
    <text evidence="2 5">Belongs to the glycosyl hydrolase 43 family.</text>
</comment>
<dbReference type="SUPFAM" id="SSF75005">
    <property type="entry name" value="Arabinanase/levansucrase/invertase"/>
    <property type="match status" value="1"/>
</dbReference>
<dbReference type="PANTHER" id="PTHR43301">
    <property type="entry name" value="ARABINAN ENDO-1,5-ALPHA-L-ARABINOSIDASE"/>
    <property type="match status" value="1"/>
</dbReference>
<dbReference type="Gene3D" id="2.115.10.20">
    <property type="entry name" value="Glycosyl hydrolase domain, family 43"/>
    <property type="match status" value="1"/>
</dbReference>
<accession>A0ABR8JZH8</accession>
<evidence type="ECO:0000256" key="5">
    <source>
        <dbReference type="PIRNR" id="PIRNR026534"/>
    </source>
</evidence>
<dbReference type="InterPro" id="IPR050727">
    <property type="entry name" value="GH43_arabinanases"/>
</dbReference>
<dbReference type="EMBL" id="JACXAC010000009">
    <property type="protein sequence ID" value="MBD2724655.1"/>
    <property type="molecule type" value="Genomic_DNA"/>
</dbReference>
<comment type="pathway">
    <text evidence="1 5">Glycan metabolism; L-arabinan degradation.</text>
</comment>
<evidence type="ECO:0000256" key="1">
    <source>
        <dbReference type="ARBA" id="ARBA00004834"/>
    </source>
</evidence>
<gene>
    <name evidence="7" type="ORF">IC234_21190</name>
</gene>
<keyword evidence="4 5" id="KW-0326">Glycosidase</keyword>
<evidence type="ECO:0000313" key="8">
    <source>
        <dbReference type="Proteomes" id="UP000606003"/>
    </source>
</evidence>
<proteinExistence type="inferred from homology"/>
<feature type="signal peptide" evidence="6">
    <location>
        <begin position="1"/>
        <end position="20"/>
    </location>
</feature>
<protein>
    <submittedName>
        <fullName evidence="7">Arabinan endo-1,5-alpha-L-arabinosidase</fullName>
    </submittedName>
</protein>
<dbReference type="PANTHER" id="PTHR43301:SF3">
    <property type="entry name" value="ARABINAN ENDO-1,5-ALPHA-L-ARABINOSIDASE A-RELATED"/>
    <property type="match status" value="1"/>
</dbReference>
<name>A0ABR8JZH8_9BACT</name>
<dbReference type="CDD" id="cd18830">
    <property type="entry name" value="GH43_CjArb43A-like"/>
    <property type="match status" value="1"/>
</dbReference>
<dbReference type="InterPro" id="IPR006710">
    <property type="entry name" value="Glyco_hydro_43"/>
</dbReference>
<dbReference type="Proteomes" id="UP000606003">
    <property type="component" value="Unassembled WGS sequence"/>
</dbReference>
<organism evidence="7 8">
    <name type="scientific">Hymenobacter armeniacus</name>
    <dbReference type="NCBI Taxonomy" id="2771358"/>
    <lineage>
        <taxon>Bacteria</taxon>
        <taxon>Pseudomonadati</taxon>
        <taxon>Bacteroidota</taxon>
        <taxon>Cytophagia</taxon>
        <taxon>Cytophagales</taxon>
        <taxon>Hymenobacteraceae</taxon>
        <taxon>Hymenobacter</taxon>
    </lineage>
</organism>
<evidence type="ECO:0000256" key="6">
    <source>
        <dbReference type="SAM" id="SignalP"/>
    </source>
</evidence>
<dbReference type="RefSeq" id="WP_190928699.1">
    <property type="nucleotide sequence ID" value="NZ_JACXAC010000009.1"/>
</dbReference>
<evidence type="ECO:0000256" key="3">
    <source>
        <dbReference type="ARBA" id="ARBA00022801"/>
    </source>
</evidence>
<keyword evidence="3 5" id="KW-0378">Hydrolase</keyword>
<dbReference type="PIRSF" id="PIRSF026534">
    <property type="entry name" value="Endo_alpha-L-arabinosidase"/>
    <property type="match status" value="1"/>
</dbReference>
<feature type="chain" id="PRO_5045092050" evidence="6">
    <location>
        <begin position="21"/>
        <end position="343"/>
    </location>
</feature>
<comment type="caution">
    <text evidence="7">The sequence shown here is derived from an EMBL/GenBank/DDBJ whole genome shotgun (WGS) entry which is preliminary data.</text>
</comment>
<dbReference type="InterPro" id="IPR016840">
    <property type="entry name" value="Glyco_hydro_43_endo_a_Ara-ase"/>
</dbReference>
<evidence type="ECO:0000256" key="4">
    <source>
        <dbReference type="ARBA" id="ARBA00023295"/>
    </source>
</evidence>
<sequence length="343" mass="37126">MGIQKLVVAAFLLHCLGALAQAAPPAGRPPLPSGPLPLGAVPAHDPVLIRQNGTYYLFCTGMGIAVWSSKDRKTWTPEKPVFAAPPAWAVAAIPGFKGHVWAPDISYANGQYSLFYSVSAFGKNTSAIGLATNQTLDPAAKNFKWVDHGRVIQSVPGRDLWNAIDPNLARDAAGAPWLVFGSFWGGMKLVKLTPDLTAPAQPEQWRTVARRPRDPRLNDSLPGDGAIEAPFIFKKGRFYYLFTSFDYCCRGPESTYKMVVGRATALTGPYADRAGVALDQGGGTPVLAGDKNWFGVGHNAVCTFDNEDYLVFHGYDAADRGRPKLRIEKLAWDKDGWPVVAAP</sequence>
<evidence type="ECO:0000313" key="7">
    <source>
        <dbReference type="EMBL" id="MBD2724655.1"/>
    </source>
</evidence>